<keyword evidence="1" id="KW-0614">Plasmid</keyword>
<evidence type="ECO:0000313" key="1">
    <source>
        <dbReference type="EMBL" id="AIF77454.1"/>
    </source>
</evidence>
<organism evidence="1">
    <name type="scientific">Escherichia coli</name>
    <dbReference type="NCBI Taxonomy" id="562"/>
    <lineage>
        <taxon>Bacteria</taxon>
        <taxon>Pseudomonadati</taxon>
        <taxon>Pseudomonadota</taxon>
        <taxon>Gammaproteobacteria</taxon>
        <taxon>Enterobacterales</taxon>
        <taxon>Enterobacteriaceae</taxon>
        <taxon>Escherichia</taxon>
    </lineage>
</organism>
<dbReference type="AlphaFoldDB" id="A0A075MA64"/>
<sequence>MHIHNEDGTWHADWPDSESYDIGPASIAWLTWHIIFWRSMVFDYFFGNGTLTHEEAQWPGNITAVREMNN</sequence>
<accession>A0A075MA64</accession>
<geneLocation type="plasmid" evidence="1">
    <name>pH2332-166</name>
</geneLocation>
<proteinExistence type="predicted"/>
<reference evidence="1" key="1">
    <citation type="journal article" date="2014" name="J. Antimicrob. Chemother.">
        <title>Nucleotide sequences of 16 transmissible plasmids identified in nine multidrug-resistant Escherichia coli isolates expressing an ESBL phenotype isolated from food-producing animals and healthy humans.</title>
        <authorList>
            <person name="Wang J."/>
            <person name="Stephan R."/>
            <person name="Power K."/>
            <person name="Yan Q."/>
            <person name="Hachler H."/>
            <person name="Fanning S."/>
        </authorList>
    </citation>
    <scope>NUCLEOTIDE SEQUENCE</scope>
    <source>
        <strain evidence="1">Human-2332</strain>
        <plasmid evidence="1">pH2332-166</plasmid>
    </source>
</reference>
<dbReference type="EMBL" id="KJ484626">
    <property type="protein sequence ID" value="AIF77454.1"/>
    <property type="molecule type" value="Genomic_DNA"/>
</dbReference>
<protein>
    <recommendedName>
        <fullName evidence="2">DinB family protein</fullName>
    </recommendedName>
</protein>
<evidence type="ECO:0008006" key="2">
    <source>
        <dbReference type="Google" id="ProtNLM"/>
    </source>
</evidence>
<name>A0A075MA64_ECOLX</name>